<sequence length="249" mass="27014">MNYLVCIDDTDMPGTKGTGWLVEELCNIISTKGLADCSAISRHQLFVHEDIPYTSHNSSMCFELTLKNGTIDPVIELMANFLKTRAEKGSDPGLCVAGLTEDLDQNSLIEFGKNAKQNVSSKAAAYALAEKVGIHLSEHGGTGDGVVGAVAGIGLRIFGDDGRYRGWYHLGRPGDIVGVDELCKHPFIDQLVTRSGIVLPLDSQVHIGSEKTKTVRMGSRQVLIAVANENSDQTGIFYRTITKQEAKLY</sequence>
<dbReference type="PANTHER" id="PTHR40705:SF2">
    <property type="entry name" value="DUF1743 DOMAIN-CONTAINING PROTEIN"/>
    <property type="match status" value="1"/>
</dbReference>
<proteinExistence type="predicted"/>
<dbReference type="Gene3D" id="3.30.70.2200">
    <property type="match status" value="1"/>
</dbReference>
<keyword evidence="2" id="KW-1185">Reference proteome</keyword>
<evidence type="ECO:0000313" key="2">
    <source>
        <dbReference type="Proteomes" id="UP000199608"/>
    </source>
</evidence>
<gene>
    <name evidence="1" type="ORF">SAMN04487931_104151</name>
</gene>
<reference evidence="2" key="1">
    <citation type="submission" date="2016-10" db="EMBL/GenBank/DDBJ databases">
        <authorList>
            <person name="Varghese N."/>
            <person name="Submissions S."/>
        </authorList>
    </citation>
    <scope>NUCLEOTIDE SEQUENCE [LARGE SCALE GENOMIC DNA]</scope>
    <source>
        <strain evidence="2">DSM 3384</strain>
    </source>
</reference>
<evidence type="ECO:0000313" key="1">
    <source>
        <dbReference type="EMBL" id="SDU06600.1"/>
    </source>
</evidence>
<name>A0A1H2FGU0_9BACT</name>
<dbReference type="AlphaFoldDB" id="A0A1H2FGU0"/>
<evidence type="ECO:0008006" key="3">
    <source>
        <dbReference type="Google" id="ProtNLM"/>
    </source>
</evidence>
<dbReference type="PANTHER" id="PTHR40705">
    <property type="entry name" value="TRNA(ILE2) 2-AGMATINYLCYTIDINE SYNTHETASE TIAS"/>
    <property type="match status" value="1"/>
</dbReference>
<dbReference type="EMBL" id="FNLL01000004">
    <property type="protein sequence ID" value="SDU06600.1"/>
    <property type="molecule type" value="Genomic_DNA"/>
</dbReference>
<organism evidence="1 2">
    <name type="scientific">Desulfobacula phenolica</name>
    <dbReference type="NCBI Taxonomy" id="90732"/>
    <lineage>
        <taxon>Bacteria</taxon>
        <taxon>Pseudomonadati</taxon>
        <taxon>Thermodesulfobacteriota</taxon>
        <taxon>Desulfobacteria</taxon>
        <taxon>Desulfobacterales</taxon>
        <taxon>Desulfobacteraceae</taxon>
        <taxon>Desulfobacula</taxon>
    </lineage>
</organism>
<protein>
    <recommendedName>
        <fullName evidence="3">tRNA(Ile2) 2-agmatinylcytidine synthetase</fullName>
    </recommendedName>
</protein>
<dbReference type="RefSeq" id="WP_092232483.1">
    <property type="nucleotide sequence ID" value="NZ_FNLL01000004.1"/>
</dbReference>
<dbReference type="Proteomes" id="UP000199608">
    <property type="component" value="Unassembled WGS sequence"/>
</dbReference>
<accession>A0A1H2FGU0</accession>